<accession>A0A8J4BK68</accession>
<dbReference type="SMART" id="SM00220">
    <property type="entry name" value="S_TKc"/>
    <property type="match status" value="1"/>
</dbReference>
<dbReference type="PANTHER" id="PTHR44329:SF214">
    <property type="entry name" value="PROTEIN KINASE DOMAIN-CONTAINING PROTEIN"/>
    <property type="match status" value="1"/>
</dbReference>
<keyword evidence="2" id="KW-1133">Transmembrane helix</keyword>
<keyword evidence="6" id="KW-1185">Reference proteome</keyword>
<dbReference type="PROSITE" id="PS00108">
    <property type="entry name" value="PROTEIN_KINASE_ST"/>
    <property type="match status" value="1"/>
</dbReference>
<evidence type="ECO:0000256" key="1">
    <source>
        <dbReference type="SAM" id="MobiDB-lite"/>
    </source>
</evidence>
<feature type="region of interest" description="Disordered" evidence="1">
    <location>
        <begin position="373"/>
        <end position="430"/>
    </location>
</feature>
<gene>
    <name evidence="5" type="ORF">Vafri_17001</name>
</gene>
<keyword evidence="2" id="KW-0472">Membrane</keyword>
<dbReference type="GO" id="GO:0004674">
    <property type="term" value="F:protein serine/threonine kinase activity"/>
    <property type="evidence" value="ECO:0007669"/>
    <property type="project" value="TreeGrafter"/>
</dbReference>
<dbReference type="SUPFAM" id="SSF56112">
    <property type="entry name" value="Protein kinase-like (PK-like)"/>
    <property type="match status" value="1"/>
</dbReference>
<feature type="chain" id="PRO_5035281479" description="Protein kinase domain-containing protein" evidence="3">
    <location>
        <begin position="25"/>
        <end position="1054"/>
    </location>
</feature>
<feature type="region of interest" description="Disordered" evidence="1">
    <location>
        <begin position="469"/>
        <end position="523"/>
    </location>
</feature>
<dbReference type="InterPro" id="IPR051681">
    <property type="entry name" value="Ser/Thr_Kinases-Pseudokinases"/>
</dbReference>
<feature type="region of interest" description="Disordered" evidence="1">
    <location>
        <begin position="302"/>
        <end position="334"/>
    </location>
</feature>
<dbReference type="InterPro" id="IPR008271">
    <property type="entry name" value="Ser/Thr_kinase_AS"/>
</dbReference>
<evidence type="ECO:0000313" key="5">
    <source>
        <dbReference type="EMBL" id="GIL62827.1"/>
    </source>
</evidence>
<evidence type="ECO:0000313" key="6">
    <source>
        <dbReference type="Proteomes" id="UP000747399"/>
    </source>
</evidence>
<keyword evidence="2" id="KW-0812">Transmembrane</keyword>
<organism evidence="5 6">
    <name type="scientific">Volvox africanus</name>
    <dbReference type="NCBI Taxonomy" id="51714"/>
    <lineage>
        <taxon>Eukaryota</taxon>
        <taxon>Viridiplantae</taxon>
        <taxon>Chlorophyta</taxon>
        <taxon>core chlorophytes</taxon>
        <taxon>Chlorophyceae</taxon>
        <taxon>CS clade</taxon>
        <taxon>Chlamydomonadales</taxon>
        <taxon>Volvocaceae</taxon>
        <taxon>Volvox</taxon>
    </lineage>
</organism>
<sequence>MEPFSMSVFQILFAFLVAARTVHSLLDGSTSTDYLEIHSGADFARGLADTEAPAVLVLANDYTLVTEDSFAGLTLPVVLRRNVTLQGRPDRWAMFNTTHTKQWLTLGDKVTLTLRWVVLFDLFTDVSSGASAELITDMPTGTTGMLILQHAAYFTELCYPASTVIDYLGRSIRPSSFPGTNKYNATSSIPSSLKAMGGGLGSFNSLGDSVSDSGSGAVSCMNNILAPPMRRCWGHVAYIEDFAIAGGVFDVGRLYVKNGYFVHIKDAYMLCGHVLDITCVNTLTPYGCLKAIQNPPSISSIREPAPAVKTEGSIASSPQSAGGYPISPSQNNRGRDSTTVVLASVLAAGFGLVALAVIVAIFVVKRLRQRRRQQASVEAVTNEEFGAKNMTGEDGDNGPGGENSSVTSRRTPAAEGSDGRDGGEGGGGNVTAAVAVEGAAAVAAAAAEPRPNNIGCGYARSHIVVHRASHENVGGPPPSSDIPPLDGEAGRTARTLHGYASSSEQQQPQQQQQQDDGGDLPYRPVVVTPFTPFRPDLQLYQNIEQEVTLLPVVRGKGSYGKVCEGMYGGQRVAVKLVRDVFDGTGHNASDKVATTFAQEVAVLGRCQHPNVVRLLAACVQRPRLCLVMELMEMSLQRLVFGGPTKRLLPLPKVLHIGCEIARAMEYLHPTIVHRDLKPDNVLISNSESPDPIVKVSDFGLARLRCTVSPTLHPEAGTPSYMAPECFDLGVTCITHHVDLFSWAVVMWTMLSGVEPWAGYGVVEIAYKVTLMNERPLLDRVVASGRCPPRLQRLLTRCWNRTPELRPAAAEIVKEMMLIMQQQERHITSPKLEPNYMASPGSVLSRIREYQDAAAAAAMSTTAGITTTITTTATTITTTTATTTATTASTYTADGHTATAAAAGASAGFSTTAIEEVHVDSSNVAMASASPAAVLPPLPPSPSLPSLPSLQLPLPPASFYPCIGSGGLGSPYAPASVAAADAASAAAAADAAAATSCKDASTVVNVNEPYAAVGLGRPTATKAANVVDSGTSSSRGRTRWFTVESFRAALFGSRS</sequence>
<dbReference type="Gene3D" id="1.10.510.10">
    <property type="entry name" value="Transferase(Phosphotransferase) domain 1"/>
    <property type="match status" value="1"/>
</dbReference>
<evidence type="ECO:0000256" key="3">
    <source>
        <dbReference type="SAM" id="SignalP"/>
    </source>
</evidence>
<proteinExistence type="predicted"/>
<feature type="compositionally biased region" description="Low complexity" evidence="1">
    <location>
        <begin position="505"/>
        <end position="514"/>
    </location>
</feature>
<feature type="domain" description="Protein kinase" evidence="4">
    <location>
        <begin position="548"/>
        <end position="817"/>
    </location>
</feature>
<dbReference type="InterPro" id="IPR011009">
    <property type="entry name" value="Kinase-like_dom_sf"/>
</dbReference>
<dbReference type="AlphaFoldDB" id="A0A8J4BK68"/>
<comment type="caution">
    <text evidence="5">The sequence shown here is derived from an EMBL/GenBank/DDBJ whole genome shotgun (WGS) entry which is preliminary data.</text>
</comment>
<keyword evidence="3" id="KW-0732">Signal</keyword>
<dbReference type="EMBL" id="BNCO01000053">
    <property type="protein sequence ID" value="GIL62827.1"/>
    <property type="molecule type" value="Genomic_DNA"/>
</dbReference>
<feature type="signal peptide" evidence="3">
    <location>
        <begin position="1"/>
        <end position="24"/>
    </location>
</feature>
<dbReference type="GO" id="GO:0005524">
    <property type="term" value="F:ATP binding"/>
    <property type="evidence" value="ECO:0007669"/>
    <property type="project" value="InterPro"/>
</dbReference>
<evidence type="ECO:0000259" key="4">
    <source>
        <dbReference type="PROSITE" id="PS50011"/>
    </source>
</evidence>
<dbReference type="Pfam" id="PF00069">
    <property type="entry name" value="Pkinase"/>
    <property type="match status" value="1"/>
</dbReference>
<reference evidence="5" key="1">
    <citation type="journal article" date="2021" name="Proc. Natl. Acad. Sci. U.S.A.">
        <title>Three genomes in the algal genus Volvox reveal the fate of a haploid sex-determining region after a transition to homothallism.</title>
        <authorList>
            <person name="Yamamoto K."/>
            <person name="Hamaji T."/>
            <person name="Kawai-Toyooka H."/>
            <person name="Matsuzaki R."/>
            <person name="Takahashi F."/>
            <person name="Nishimura Y."/>
            <person name="Kawachi M."/>
            <person name="Noguchi H."/>
            <person name="Minakuchi Y."/>
            <person name="Umen J.G."/>
            <person name="Toyoda A."/>
            <person name="Nozaki H."/>
        </authorList>
    </citation>
    <scope>NUCLEOTIDE SEQUENCE</scope>
    <source>
        <strain evidence="5">NIES-3780</strain>
    </source>
</reference>
<dbReference type="PANTHER" id="PTHR44329">
    <property type="entry name" value="SERINE/THREONINE-PROTEIN KINASE TNNI3K-RELATED"/>
    <property type="match status" value="1"/>
</dbReference>
<dbReference type="Gene3D" id="3.30.200.20">
    <property type="entry name" value="Phosphorylase Kinase, domain 1"/>
    <property type="match status" value="1"/>
</dbReference>
<evidence type="ECO:0000256" key="2">
    <source>
        <dbReference type="SAM" id="Phobius"/>
    </source>
</evidence>
<protein>
    <recommendedName>
        <fullName evidence="4">Protein kinase domain-containing protein</fullName>
    </recommendedName>
</protein>
<dbReference type="Proteomes" id="UP000747399">
    <property type="component" value="Unassembled WGS sequence"/>
</dbReference>
<dbReference type="InterPro" id="IPR000719">
    <property type="entry name" value="Prot_kinase_dom"/>
</dbReference>
<name>A0A8J4BK68_9CHLO</name>
<feature type="transmembrane region" description="Helical" evidence="2">
    <location>
        <begin position="340"/>
        <end position="364"/>
    </location>
</feature>
<dbReference type="PROSITE" id="PS50011">
    <property type="entry name" value="PROTEIN_KINASE_DOM"/>
    <property type="match status" value="1"/>
</dbReference>